<protein>
    <submittedName>
        <fullName evidence="1">Uncharacterized protein</fullName>
    </submittedName>
</protein>
<sequence>MTAIGVVLLLAAAAIPALVRASRILELIRRSVREDQIDPSPVDVTIPVQRRVTRESPRAPIGKNGLEP</sequence>
<organism evidence="1 2">
    <name type="scientific">Actinomycetospora aurantiaca</name>
    <dbReference type="NCBI Taxonomy" id="3129233"/>
    <lineage>
        <taxon>Bacteria</taxon>
        <taxon>Bacillati</taxon>
        <taxon>Actinomycetota</taxon>
        <taxon>Actinomycetes</taxon>
        <taxon>Pseudonocardiales</taxon>
        <taxon>Pseudonocardiaceae</taxon>
        <taxon>Actinomycetospora</taxon>
    </lineage>
</organism>
<evidence type="ECO:0000313" key="2">
    <source>
        <dbReference type="Proteomes" id="UP001385809"/>
    </source>
</evidence>
<reference evidence="1 2" key="1">
    <citation type="submission" date="2024-03" db="EMBL/GenBank/DDBJ databases">
        <title>Actinomycetospora sp. OC33-EN08, a novel actinomycete isolated from wild orchid (Aerides multiflora).</title>
        <authorList>
            <person name="Suriyachadkun C."/>
        </authorList>
    </citation>
    <scope>NUCLEOTIDE SEQUENCE [LARGE SCALE GENOMIC DNA]</scope>
    <source>
        <strain evidence="1 2">OC33-EN08</strain>
    </source>
</reference>
<gene>
    <name evidence="1" type="ORF">WCD74_01530</name>
</gene>
<evidence type="ECO:0000313" key="1">
    <source>
        <dbReference type="EMBL" id="MEJ2866426.1"/>
    </source>
</evidence>
<dbReference type="Proteomes" id="UP001385809">
    <property type="component" value="Unassembled WGS sequence"/>
</dbReference>
<dbReference type="RefSeq" id="WP_337693049.1">
    <property type="nucleotide sequence ID" value="NZ_JBBEGN010000001.1"/>
</dbReference>
<keyword evidence="2" id="KW-1185">Reference proteome</keyword>
<proteinExistence type="predicted"/>
<dbReference type="EMBL" id="JBBEGN010000001">
    <property type="protein sequence ID" value="MEJ2866426.1"/>
    <property type="molecule type" value="Genomic_DNA"/>
</dbReference>
<name>A0ABU8MGS5_9PSEU</name>
<accession>A0ABU8MGS5</accession>
<comment type="caution">
    <text evidence="1">The sequence shown here is derived from an EMBL/GenBank/DDBJ whole genome shotgun (WGS) entry which is preliminary data.</text>
</comment>